<evidence type="ECO:0000313" key="4">
    <source>
        <dbReference type="EMBL" id="MDW0112926.1"/>
    </source>
</evidence>
<evidence type="ECO:0000256" key="1">
    <source>
        <dbReference type="SAM" id="Phobius"/>
    </source>
</evidence>
<feature type="transmembrane region" description="Helical" evidence="1">
    <location>
        <begin position="16"/>
        <end position="39"/>
    </location>
</feature>
<dbReference type="InterPro" id="IPR032834">
    <property type="entry name" value="NatK-like_C"/>
</dbReference>
<feature type="transmembrane region" description="Helical" evidence="1">
    <location>
        <begin position="210"/>
        <end position="229"/>
    </location>
</feature>
<dbReference type="PANTHER" id="PTHR40448:SF1">
    <property type="entry name" value="TWO-COMPONENT SENSOR HISTIDINE KINASE"/>
    <property type="match status" value="1"/>
</dbReference>
<dbReference type="Pfam" id="PF14501">
    <property type="entry name" value="HATPase_c_5"/>
    <property type="match status" value="1"/>
</dbReference>
<organism evidence="4 5">
    <name type="scientific">Sporosarcina saromensis</name>
    <dbReference type="NCBI Taxonomy" id="359365"/>
    <lineage>
        <taxon>Bacteria</taxon>
        <taxon>Bacillati</taxon>
        <taxon>Bacillota</taxon>
        <taxon>Bacilli</taxon>
        <taxon>Bacillales</taxon>
        <taxon>Caryophanaceae</taxon>
        <taxon>Sporosarcina</taxon>
    </lineage>
</organism>
<keyword evidence="5" id="KW-1185">Reference proteome</keyword>
<accession>A0ABU4G7H1</accession>
<evidence type="ECO:0000259" key="2">
    <source>
        <dbReference type="Pfam" id="PF14501"/>
    </source>
</evidence>
<sequence>MTVGIGDSMGGAIGTIVYYTILYSIQICTGLLVGLTLVGVDVQSRFKRLLGITLLTGILISIVSLSIEVVLPLVFIGILLIPIIQYSLKLPLSQTIVAVLLSSLFNLLVVFLLEYNLLELLHMMSGVQMDLGSQFSMHLLIALNNIFISMLMLSKKPIVFPQQLFEKQLSKDESEISFSGQMYFVVFMLGLLVVGLFYTVLELEYTRPGYRLFITIWSIAISLASIYFLRRIILYKNESIQVFLDRQYQKELLSFFQIVRSQRHDFNIHLTALYGLIQKGEYEACKAYIEDMTKSAANINDLLPLRHPAVSAMLSTFKSLAQEQQITIHYLLMDDLRNMPCSVYEMNKMLGNLIQNALDEVRQLDRDNRLVTVEISSNRNNIIMRVTNPTYLHEDKVHDFFAVGYSTKVNHEGLGLPMVKKIAEKYDGVIYPEILDGMITFNVHIPV</sequence>
<dbReference type="InterPro" id="IPR039506">
    <property type="entry name" value="SPOB_a"/>
</dbReference>
<feature type="transmembrane region" description="Helical" evidence="1">
    <location>
        <begin position="46"/>
        <end position="63"/>
    </location>
</feature>
<keyword evidence="1" id="KW-0472">Membrane</keyword>
<dbReference type="Gene3D" id="3.30.565.10">
    <property type="entry name" value="Histidine kinase-like ATPase, C-terminal domain"/>
    <property type="match status" value="1"/>
</dbReference>
<dbReference type="InterPro" id="IPR036890">
    <property type="entry name" value="HATPase_C_sf"/>
</dbReference>
<evidence type="ECO:0000313" key="5">
    <source>
        <dbReference type="Proteomes" id="UP001282284"/>
    </source>
</evidence>
<dbReference type="Gene3D" id="1.10.287.130">
    <property type="match status" value="1"/>
</dbReference>
<dbReference type="RefSeq" id="WP_317942922.1">
    <property type="nucleotide sequence ID" value="NZ_JAUBDI010000004.1"/>
</dbReference>
<comment type="caution">
    <text evidence="4">The sequence shown here is derived from an EMBL/GenBank/DDBJ whole genome shotgun (WGS) entry which is preliminary data.</text>
</comment>
<evidence type="ECO:0000259" key="3">
    <source>
        <dbReference type="Pfam" id="PF14689"/>
    </source>
</evidence>
<dbReference type="Proteomes" id="UP001282284">
    <property type="component" value="Unassembled WGS sequence"/>
</dbReference>
<dbReference type="EMBL" id="JAUBDI010000004">
    <property type="protein sequence ID" value="MDW0112926.1"/>
    <property type="molecule type" value="Genomic_DNA"/>
</dbReference>
<feature type="domain" description="SpoOB alpha-helical" evidence="3">
    <location>
        <begin position="247"/>
        <end position="302"/>
    </location>
</feature>
<dbReference type="PANTHER" id="PTHR40448">
    <property type="entry name" value="TWO-COMPONENT SENSOR HISTIDINE KINASE"/>
    <property type="match status" value="1"/>
</dbReference>
<dbReference type="SUPFAM" id="SSF55874">
    <property type="entry name" value="ATPase domain of HSP90 chaperone/DNA topoisomerase II/histidine kinase"/>
    <property type="match status" value="1"/>
</dbReference>
<reference evidence="4 5" key="1">
    <citation type="submission" date="2023-06" db="EMBL/GenBank/DDBJ databases">
        <title>Sporosarcina sp. nov., isolated from Korean traditional fermented seafood 'Jeotgal'.</title>
        <authorList>
            <person name="Yang A.I."/>
            <person name="Shin N.-R."/>
        </authorList>
    </citation>
    <scope>NUCLEOTIDE SEQUENCE [LARGE SCALE GENOMIC DNA]</scope>
    <source>
        <strain evidence="4 5">KCTC13119</strain>
    </source>
</reference>
<name>A0ABU4G7H1_9BACL</name>
<feature type="domain" description="Sensor histidine kinase NatK-like C-terminal" evidence="2">
    <location>
        <begin position="345"/>
        <end position="446"/>
    </location>
</feature>
<proteinExistence type="predicted"/>
<keyword evidence="1" id="KW-0812">Transmembrane</keyword>
<feature type="transmembrane region" description="Helical" evidence="1">
    <location>
        <begin position="135"/>
        <end position="154"/>
    </location>
</feature>
<gene>
    <name evidence="4" type="ORF">QT711_06990</name>
</gene>
<feature type="transmembrane region" description="Helical" evidence="1">
    <location>
        <begin position="95"/>
        <end position="115"/>
    </location>
</feature>
<keyword evidence="1" id="KW-1133">Transmembrane helix</keyword>
<feature type="transmembrane region" description="Helical" evidence="1">
    <location>
        <begin position="175"/>
        <end position="198"/>
    </location>
</feature>
<dbReference type="Pfam" id="PF14689">
    <property type="entry name" value="SPOB_a"/>
    <property type="match status" value="1"/>
</dbReference>
<protein>
    <submittedName>
        <fullName evidence="4">GHKL domain-containing protein</fullName>
    </submittedName>
</protein>